<dbReference type="EMBL" id="JAWDGP010004362">
    <property type="protein sequence ID" value="KAK3764961.1"/>
    <property type="molecule type" value="Genomic_DNA"/>
</dbReference>
<protein>
    <submittedName>
        <fullName evidence="1">Uncharacterized protein</fullName>
    </submittedName>
</protein>
<keyword evidence="2" id="KW-1185">Reference proteome</keyword>
<evidence type="ECO:0000313" key="2">
    <source>
        <dbReference type="Proteomes" id="UP001283361"/>
    </source>
</evidence>
<proteinExistence type="predicted"/>
<dbReference type="AlphaFoldDB" id="A0AAE0Z9S3"/>
<name>A0AAE0Z9S3_9GAST</name>
<dbReference type="Proteomes" id="UP001283361">
    <property type="component" value="Unassembled WGS sequence"/>
</dbReference>
<organism evidence="1 2">
    <name type="scientific">Elysia crispata</name>
    <name type="common">lettuce slug</name>
    <dbReference type="NCBI Taxonomy" id="231223"/>
    <lineage>
        <taxon>Eukaryota</taxon>
        <taxon>Metazoa</taxon>
        <taxon>Spiralia</taxon>
        <taxon>Lophotrochozoa</taxon>
        <taxon>Mollusca</taxon>
        <taxon>Gastropoda</taxon>
        <taxon>Heterobranchia</taxon>
        <taxon>Euthyneura</taxon>
        <taxon>Panpulmonata</taxon>
        <taxon>Sacoglossa</taxon>
        <taxon>Placobranchoidea</taxon>
        <taxon>Plakobranchidae</taxon>
        <taxon>Elysia</taxon>
    </lineage>
</organism>
<reference evidence="1" key="1">
    <citation type="journal article" date="2023" name="G3 (Bethesda)">
        <title>A reference genome for the long-term kleptoplast-retaining sea slug Elysia crispata morphotype clarki.</title>
        <authorList>
            <person name="Eastman K.E."/>
            <person name="Pendleton A.L."/>
            <person name="Shaikh M.A."/>
            <person name="Suttiyut T."/>
            <person name="Ogas R."/>
            <person name="Tomko P."/>
            <person name="Gavelis G."/>
            <person name="Widhalm J.R."/>
            <person name="Wisecaver J.H."/>
        </authorList>
    </citation>
    <scope>NUCLEOTIDE SEQUENCE</scope>
    <source>
        <strain evidence="1">ECLA1</strain>
    </source>
</reference>
<gene>
    <name evidence="1" type="ORF">RRG08_011048</name>
</gene>
<comment type="caution">
    <text evidence="1">The sequence shown here is derived from an EMBL/GenBank/DDBJ whole genome shotgun (WGS) entry which is preliminary data.</text>
</comment>
<accession>A0AAE0Z9S3</accession>
<evidence type="ECO:0000313" key="1">
    <source>
        <dbReference type="EMBL" id="KAK3764961.1"/>
    </source>
</evidence>
<sequence length="202" mass="22579">MAPEDTGYGFERQPYELYVYWNVPNALSMFDRWTCQVAVSSDRHDLPLTLIGPDRADTRGMQGSAPANSRLLWLSGKQYGQISTGMAIVGGSLHVIAVEMYCIPKSASFFERQEIFVHDAISTNLWHVCALPSTEDYHKRGRSQPIESPLFVNGNCCLSFMSPIQVIQLFYIPQVLDPSRLILMINVKGLLCSTVQSTTQVA</sequence>